<feature type="transmembrane region" description="Helical" evidence="5">
    <location>
        <begin position="132"/>
        <end position="159"/>
    </location>
</feature>
<dbReference type="Pfam" id="PF01925">
    <property type="entry name" value="TauE"/>
    <property type="match status" value="1"/>
</dbReference>
<accession>A0ABW1KX32</accession>
<keyword evidence="5" id="KW-1003">Cell membrane</keyword>
<keyword evidence="4 5" id="KW-0472">Membrane</keyword>
<feature type="transmembrane region" description="Helical" evidence="5">
    <location>
        <begin position="193"/>
        <end position="211"/>
    </location>
</feature>
<dbReference type="PANTHER" id="PTHR43701:SF5">
    <property type="entry name" value="MEMBRANE TRANSPORTER PROTEIN-RELATED"/>
    <property type="match status" value="1"/>
</dbReference>
<sequence length="253" mass="26667">MPLYLIFLFLVTAALYASVGFGGGSTYNALLVLSGVDYRILPAIALTCNIIVVAGGTYAFTRSGNLRLRRIAPFLITSIPAAWAGGRIPVSETLFIGALGFSLLAAGLHLALDRNRDVDAELKPAPAALAWIVGGCIGFLSGLVGIGGGIFLAPVLYLIRWGKPKEIAGACSVFILVNSLSGLAGQLMKLGDMNALSMIGAYWMLFPAVLVGGQIGSRMANVGLSSLTIKRLTAALILYVSVRLLLRWYGMVF</sequence>
<comment type="caution">
    <text evidence="6">The sequence shown here is derived from an EMBL/GenBank/DDBJ whole genome shotgun (WGS) entry which is preliminary data.</text>
</comment>
<evidence type="ECO:0000256" key="4">
    <source>
        <dbReference type="ARBA" id="ARBA00023136"/>
    </source>
</evidence>
<gene>
    <name evidence="6" type="ORF">ACFMB1_13955</name>
</gene>
<comment type="similarity">
    <text evidence="5">Belongs to the 4-toluene sulfonate uptake permease (TSUP) (TC 2.A.102) family.</text>
</comment>
<feature type="transmembrane region" description="Helical" evidence="5">
    <location>
        <begin position="232"/>
        <end position="250"/>
    </location>
</feature>
<proteinExistence type="inferred from homology"/>
<keyword evidence="3 5" id="KW-1133">Transmembrane helix</keyword>
<protein>
    <recommendedName>
        <fullName evidence="5">Probable membrane transporter protein</fullName>
    </recommendedName>
</protein>
<evidence type="ECO:0000256" key="5">
    <source>
        <dbReference type="RuleBase" id="RU363041"/>
    </source>
</evidence>
<reference evidence="6 7" key="1">
    <citation type="submission" date="2024-09" db="EMBL/GenBank/DDBJ databases">
        <authorList>
            <person name="Zhang Z.-H."/>
        </authorList>
    </citation>
    <scope>NUCLEOTIDE SEQUENCE [LARGE SCALE GENOMIC DNA]</scope>
    <source>
        <strain evidence="6 7">HHTR114</strain>
    </source>
</reference>
<keyword evidence="2 5" id="KW-0812">Transmembrane</keyword>
<evidence type="ECO:0000256" key="3">
    <source>
        <dbReference type="ARBA" id="ARBA00022989"/>
    </source>
</evidence>
<dbReference type="InterPro" id="IPR002781">
    <property type="entry name" value="TM_pro_TauE-like"/>
</dbReference>
<feature type="transmembrane region" description="Helical" evidence="5">
    <location>
        <begin position="166"/>
        <end position="187"/>
    </location>
</feature>
<dbReference type="PANTHER" id="PTHR43701">
    <property type="entry name" value="MEMBRANE TRANSPORTER PROTEIN MJ0441-RELATED"/>
    <property type="match status" value="1"/>
</dbReference>
<organism evidence="6 7">
    <name type="scientific">Hyphococcus aureus</name>
    <dbReference type="NCBI Taxonomy" id="2666033"/>
    <lineage>
        <taxon>Bacteria</taxon>
        <taxon>Pseudomonadati</taxon>
        <taxon>Pseudomonadota</taxon>
        <taxon>Alphaproteobacteria</taxon>
        <taxon>Parvularculales</taxon>
        <taxon>Parvularculaceae</taxon>
        <taxon>Hyphococcus</taxon>
    </lineage>
</organism>
<evidence type="ECO:0000256" key="1">
    <source>
        <dbReference type="ARBA" id="ARBA00004141"/>
    </source>
</evidence>
<name>A0ABW1KX32_9PROT</name>
<feature type="transmembrane region" description="Helical" evidence="5">
    <location>
        <begin position="93"/>
        <end position="112"/>
    </location>
</feature>
<evidence type="ECO:0000313" key="7">
    <source>
        <dbReference type="Proteomes" id="UP001596116"/>
    </source>
</evidence>
<evidence type="ECO:0000256" key="2">
    <source>
        <dbReference type="ARBA" id="ARBA00022692"/>
    </source>
</evidence>
<dbReference type="InterPro" id="IPR051598">
    <property type="entry name" value="TSUP/Inactive_protease-like"/>
</dbReference>
<comment type="subcellular location">
    <subcellularLocation>
        <location evidence="5">Cell membrane</location>
        <topology evidence="5">Multi-pass membrane protein</topology>
    </subcellularLocation>
    <subcellularLocation>
        <location evidence="1">Membrane</location>
        <topology evidence="1">Multi-pass membrane protein</topology>
    </subcellularLocation>
</comment>
<evidence type="ECO:0000313" key="6">
    <source>
        <dbReference type="EMBL" id="MFC6036658.1"/>
    </source>
</evidence>
<dbReference type="RefSeq" id="WP_379882100.1">
    <property type="nucleotide sequence ID" value="NZ_JBHPON010000002.1"/>
</dbReference>
<dbReference type="Proteomes" id="UP001596116">
    <property type="component" value="Unassembled WGS sequence"/>
</dbReference>
<keyword evidence="7" id="KW-1185">Reference proteome</keyword>
<dbReference type="EMBL" id="JBHPON010000002">
    <property type="protein sequence ID" value="MFC6036658.1"/>
    <property type="molecule type" value="Genomic_DNA"/>
</dbReference>
<feature type="transmembrane region" description="Helical" evidence="5">
    <location>
        <begin position="38"/>
        <end position="60"/>
    </location>
</feature>